<name>A0A7G9W9G9_ALKCA</name>
<dbReference type="InterPro" id="IPR011050">
    <property type="entry name" value="Pectin_lyase_fold/virulence"/>
</dbReference>
<protein>
    <recommendedName>
        <fullName evidence="4">Right handed beta helix domain-containing protein</fullName>
    </recommendedName>
</protein>
<accession>A0A7G9W9G9</accession>
<organism evidence="2 3">
    <name type="scientific">Alkalicella caledoniensis</name>
    <dbReference type="NCBI Taxonomy" id="2731377"/>
    <lineage>
        <taxon>Bacteria</taxon>
        <taxon>Bacillati</taxon>
        <taxon>Bacillota</taxon>
        <taxon>Clostridia</taxon>
        <taxon>Eubacteriales</taxon>
        <taxon>Proteinivoracaceae</taxon>
        <taxon>Alkalicella</taxon>
    </lineage>
</organism>
<dbReference type="PANTHER" id="PTHR11319:SF35">
    <property type="entry name" value="OUTER MEMBRANE PROTEIN PMPC-RELATED"/>
    <property type="match status" value="1"/>
</dbReference>
<gene>
    <name evidence="2" type="ORF">HYG86_11415</name>
</gene>
<dbReference type="PANTHER" id="PTHR11319">
    <property type="entry name" value="G PROTEIN-COUPLED RECEPTOR-RELATED"/>
    <property type="match status" value="1"/>
</dbReference>
<feature type="compositionally biased region" description="Polar residues" evidence="1">
    <location>
        <begin position="489"/>
        <end position="498"/>
    </location>
</feature>
<feature type="region of interest" description="Disordered" evidence="1">
    <location>
        <begin position="393"/>
        <end position="535"/>
    </location>
</feature>
<evidence type="ECO:0000313" key="3">
    <source>
        <dbReference type="Proteomes" id="UP000516160"/>
    </source>
</evidence>
<dbReference type="EMBL" id="CP058559">
    <property type="protein sequence ID" value="QNO15331.1"/>
    <property type="molecule type" value="Genomic_DNA"/>
</dbReference>
<feature type="compositionally biased region" description="Acidic residues" evidence="1">
    <location>
        <begin position="397"/>
        <end position="457"/>
    </location>
</feature>
<evidence type="ECO:0008006" key="4">
    <source>
        <dbReference type="Google" id="ProtNLM"/>
    </source>
</evidence>
<feature type="compositionally biased region" description="Polar residues" evidence="1">
    <location>
        <begin position="525"/>
        <end position="535"/>
    </location>
</feature>
<dbReference type="RefSeq" id="WP_213165695.1">
    <property type="nucleotide sequence ID" value="NZ_CP058559.1"/>
</dbReference>
<sequence>MNRKQRKSIAILIMGVFLLALVAGHSIQPVAMASDEITREVDTIQELLSAIYHASDGDVIGITGRIAVHYDDLVIGGNGKRVTIKRMNSESRITMNSSNYVVTFQNITFDGAEIVSSHPFVYSQGDVLFENVNFVNCYSSTEGGAVRVLMGSAYFDNCIFDNNRAVQGGHIYVSQYPPFTNVEIHNSTFINGHATSDGGAIRVDRSPTTCNIYSSIIKDNSADSYGGGISNYGRMIIEDTKLYDNTATYGGADIANATYGNLNLLGMTLEIMTDLFEEDGIVPLGWVNDYDFESGVEFFDIDPEADNSLFKLEYEVPPTEVILDPESLGVAGDEKITGLESGKYYKVTMDDVISYTKADGTLTTDEAEAEPLLGTEIIGLTNGMTYRVEEYTRPVEEEPEEPGDDEEPLDPIDDEEPNDEEPGEEDETPGDEEQENNDQEEQEQEETDQDETEETETPSESNADQVSSQEQSSTSSSSSRSTTDIAEINPSSSSTVNNYFYGDDRSSSNHQTPSDAPYSLPVAQSGATNPQTPVTQEQTIKIDAASLIPDGVKVQEDGNGLTINVNVNVGSEGNGGTVQAQVQPDNGIPLVDVVKICLLFGIFICVFKRPGSN</sequence>
<dbReference type="Proteomes" id="UP000516160">
    <property type="component" value="Chromosome"/>
</dbReference>
<dbReference type="KEGG" id="acae:HYG86_11415"/>
<proteinExistence type="predicted"/>
<dbReference type="AlphaFoldDB" id="A0A7G9W9G9"/>
<feature type="compositionally biased region" description="Low complexity" evidence="1">
    <location>
        <begin position="465"/>
        <end position="483"/>
    </location>
</feature>
<evidence type="ECO:0000256" key="1">
    <source>
        <dbReference type="SAM" id="MobiDB-lite"/>
    </source>
</evidence>
<reference evidence="2 3" key="1">
    <citation type="submission" date="2020-07" db="EMBL/GenBank/DDBJ databases">
        <title>Alkalicella. sp. LB2 genome.</title>
        <authorList>
            <person name="Postec A."/>
            <person name="Quemeneur M."/>
        </authorList>
    </citation>
    <scope>NUCLEOTIDE SEQUENCE [LARGE SCALE GENOMIC DNA]</scope>
    <source>
        <strain evidence="2 3">LB2</strain>
    </source>
</reference>
<keyword evidence="3" id="KW-1185">Reference proteome</keyword>
<evidence type="ECO:0000313" key="2">
    <source>
        <dbReference type="EMBL" id="QNO15331.1"/>
    </source>
</evidence>
<dbReference type="SUPFAM" id="SSF51126">
    <property type="entry name" value="Pectin lyase-like"/>
    <property type="match status" value="1"/>
</dbReference>